<sequence>MGHTGRELKQTQQEEEMSSLGWGSRRGGNKHSEHLPTQMLHRRTRMPNQATRGVMSSGCLRGHTWRLQALNPGDSTAHSSLI</sequence>
<gene>
    <name evidence="2" type="ORF">PVAP13_8KG386100</name>
</gene>
<organism evidence="2 3">
    <name type="scientific">Panicum virgatum</name>
    <name type="common">Blackwell switchgrass</name>
    <dbReference type="NCBI Taxonomy" id="38727"/>
    <lineage>
        <taxon>Eukaryota</taxon>
        <taxon>Viridiplantae</taxon>
        <taxon>Streptophyta</taxon>
        <taxon>Embryophyta</taxon>
        <taxon>Tracheophyta</taxon>
        <taxon>Spermatophyta</taxon>
        <taxon>Magnoliopsida</taxon>
        <taxon>Liliopsida</taxon>
        <taxon>Poales</taxon>
        <taxon>Poaceae</taxon>
        <taxon>PACMAD clade</taxon>
        <taxon>Panicoideae</taxon>
        <taxon>Panicodae</taxon>
        <taxon>Paniceae</taxon>
        <taxon>Panicinae</taxon>
        <taxon>Panicum</taxon>
        <taxon>Panicum sect. Hiantes</taxon>
    </lineage>
</organism>
<reference evidence="2" key="1">
    <citation type="submission" date="2020-05" db="EMBL/GenBank/DDBJ databases">
        <title>WGS assembly of Panicum virgatum.</title>
        <authorList>
            <person name="Lovell J.T."/>
            <person name="Jenkins J."/>
            <person name="Shu S."/>
            <person name="Juenger T.E."/>
            <person name="Schmutz J."/>
        </authorList>
    </citation>
    <scope>NUCLEOTIDE SEQUENCE</scope>
    <source>
        <strain evidence="2">AP13</strain>
    </source>
</reference>
<dbReference type="Proteomes" id="UP000823388">
    <property type="component" value="Chromosome 8K"/>
</dbReference>
<accession>A0A8T0PUV9</accession>
<evidence type="ECO:0000313" key="2">
    <source>
        <dbReference type="EMBL" id="KAG2564112.1"/>
    </source>
</evidence>
<dbReference type="AlphaFoldDB" id="A0A8T0PUV9"/>
<protein>
    <submittedName>
        <fullName evidence="2">Uncharacterized protein</fullName>
    </submittedName>
</protein>
<evidence type="ECO:0000256" key="1">
    <source>
        <dbReference type="SAM" id="MobiDB-lite"/>
    </source>
</evidence>
<comment type="caution">
    <text evidence="2">The sequence shown here is derived from an EMBL/GenBank/DDBJ whole genome shotgun (WGS) entry which is preliminary data.</text>
</comment>
<feature type="region of interest" description="Disordered" evidence="1">
    <location>
        <begin position="1"/>
        <end position="57"/>
    </location>
</feature>
<evidence type="ECO:0000313" key="3">
    <source>
        <dbReference type="Proteomes" id="UP000823388"/>
    </source>
</evidence>
<name>A0A8T0PUV9_PANVG</name>
<proteinExistence type="predicted"/>
<keyword evidence="3" id="KW-1185">Reference proteome</keyword>
<dbReference type="EMBL" id="CM029051">
    <property type="protein sequence ID" value="KAG2564112.1"/>
    <property type="molecule type" value="Genomic_DNA"/>
</dbReference>